<dbReference type="InterPro" id="IPR036770">
    <property type="entry name" value="Ankyrin_rpt-contain_sf"/>
</dbReference>
<dbReference type="PROSITE" id="PS50297">
    <property type="entry name" value="ANK_REP_REGION"/>
    <property type="match status" value="3"/>
</dbReference>
<dbReference type="AlphaFoldDB" id="A0A1Y2ESV3"/>
<sequence length="793" mass="92142">MSVIEENKNDILQLIEKNNISLLRQFVDDNNISLKSLNSESFDILIYAIEKNASIEIIKYIMNQCKYETYNYYTLKDDSCKVPLYSAITKNKFKLSDLLIKNNADINYFNPNAIEFLLENFSLNPKNLKYILHNGFDIDFVNTDLINTLIERKKAEFLDVIFKFYIFNNDFILNLLNMYRNKRAISDKDFKDMLFAERNKISVDDSNYEHANTLENPEAIKVLFNNDGCEKDIKFCRINEFEILSNAVKTNDCKFVEKVLSYEPFTFKSVDTNEILLEVNNNNNLDIMKLLIHSALDAFVTQPNKQNSSSNDKYDVQYLSYILNMMIKIRNLSFIKYLVEDEEYKSYIDINAKDINAEYPMMTAFCIDDLEIFEYLLKHGGDCNIKNCNGHTLLSLAIDKADGNDYIKKILSHNPTTIKEEYINASDSFMKAIHNDKIYIVVQLLQYGLRHNIDMNTIDRNGNTPLILSYRLNYQTIFRFLVKYLDINQPDANGNTILYYAILKEDMETLKYLISNGADVNYKNKLGRSSLDLMILKGYAYLDIVLDDSNKILLNVPNLQGENALITLIKINSYSKEEQEDMIERLIRGGSNVNFVDSVGNTPLMYAIQRKSLDITKLLIKNDANINFVEEKTHQSILMYAIEIGELEIIKLLVEYGANINYSSSGDNSVIKKAYPKEKLKIFEYLVSYDLNNFTNQVIYDIIEEERLDLLALLVKHGFDVNMQDTNHDTALIYSIKARKPDITKYLITNGADVNHQNKQGETAEQLIYKYFYEYGWQKIYDTLLNLINKNKN</sequence>
<dbReference type="Gene3D" id="1.25.40.20">
    <property type="entry name" value="Ankyrin repeat-containing domain"/>
    <property type="match status" value="4"/>
</dbReference>
<comment type="caution">
    <text evidence="4">The sequence shown here is derived from an EMBL/GenBank/DDBJ whole genome shotgun (WGS) entry which is preliminary data.</text>
</comment>
<organism evidence="4 5">
    <name type="scientific">Neocallimastix californiae</name>
    <dbReference type="NCBI Taxonomy" id="1754190"/>
    <lineage>
        <taxon>Eukaryota</taxon>
        <taxon>Fungi</taxon>
        <taxon>Fungi incertae sedis</taxon>
        <taxon>Chytridiomycota</taxon>
        <taxon>Chytridiomycota incertae sedis</taxon>
        <taxon>Neocallimastigomycetes</taxon>
        <taxon>Neocallimastigales</taxon>
        <taxon>Neocallimastigaceae</taxon>
        <taxon>Neocallimastix</taxon>
    </lineage>
</organism>
<feature type="repeat" description="ANK" evidence="3">
    <location>
        <begin position="493"/>
        <end position="525"/>
    </location>
</feature>
<feature type="repeat" description="ANK" evidence="3">
    <location>
        <begin position="727"/>
        <end position="759"/>
    </location>
</feature>
<dbReference type="OrthoDB" id="2146204at2759"/>
<dbReference type="PROSITE" id="PS50088">
    <property type="entry name" value="ANK_REPEAT"/>
    <property type="match status" value="4"/>
</dbReference>
<keyword evidence="5" id="KW-1185">Reference proteome</keyword>
<proteinExistence type="predicted"/>
<protein>
    <submittedName>
        <fullName evidence="4">Ankyrin</fullName>
    </submittedName>
</protein>
<feature type="repeat" description="ANK" evidence="3">
    <location>
        <begin position="599"/>
        <end position="631"/>
    </location>
</feature>
<keyword evidence="2 3" id="KW-0040">ANK repeat</keyword>
<reference evidence="4 5" key="1">
    <citation type="submission" date="2016-08" db="EMBL/GenBank/DDBJ databases">
        <title>A Parts List for Fungal Cellulosomes Revealed by Comparative Genomics.</title>
        <authorList>
            <consortium name="DOE Joint Genome Institute"/>
            <person name="Haitjema C.H."/>
            <person name="Gilmore S.P."/>
            <person name="Henske J.K."/>
            <person name="Solomon K.V."/>
            <person name="De Groot R."/>
            <person name="Kuo A."/>
            <person name="Mondo S.J."/>
            <person name="Salamov A.A."/>
            <person name="Labutti K."/>
            <person name="Zhao Z."/>
            <person name="Chiniquy J."/>
            <person name="Barry K."/>
            <person name="Brewer H.M."/>
            <person name="Purvine S.O."/>
            <person name="Wright A.T."/>
            <person name="Boxma B."/>
            <person name="Van Alen T."/>
            <person name="Hackstein J.H."/>
            <person name="Baker S.E."/>
            <person name="Grigoriev I.V."/>
            <person name="O'Malley M.A."/>
        </authorList>
    </citation>
    <scope>NUCLEOTIDE SEQUENCE [LARGE SCALE GENOMIC DNA]</scope>
    <source>
        <strain evidence="4 5">G1</strain>
    </source>
</reference>
<dbReference type="SUPFAM" id="SSF48403">
    <property type="entry name" value="Ankyrin repeat"/>
    <property type="match status" value="4"/>
</dbReference>
<dbReference type="Pfam" id="PF12796">
    <property type="entry name" value="Ank_2"/>
    <property type="match status" value="4"/>
</dbReference>
<evidence type="ECO:0000313" key="4">
    <source>
        <dbReference type="EMBL" id="ORY74650.1"/>
    </source>
</evidence>
<feature type="non-terminal residue" evidence="4">
    <location>
        <position position="793"/>
    </location>
</feature>
<evidence type="ECO:0000313" key="5">
    <source>
        <dbReference type="Proteomes" id="UP000193920"/>
    </source>
</evidence>
<gene>
    <name evidence="4" type="ORF">LY90DRAFT_699192</name>
</gene>
<dbReference type="InterPro" id="IPR002110">
    <property type="entry name" value="Ankyrin_rpt"/>
</dbReference>
<accession>A0A1Y2ESV3</accession>
<dbReference type="EMBL" id="MCOG01000028">
    <property type="protein sequence ID" value="ORY74650.1"/>
    <property type="molecule type" value="Genomic_DNA"/>
</dbReference>
<feature type="repeat" description="ANK" evidence="3">
    <location>
        <begin position="633"/>
        <end position="665"/>
    </location>
</feature>
<dbReference type="SMART" id="SM00248">
    <property type="entry name" value="ANK"/>
    <property type="match status" value="13"/>
</dbReference>
<name>A0A1Y2ESV3_9FUNG</name>
<evidence type="ECO:0000256" key="3">
    <source>
        <dbReference type="PROSITE-ProRule" id="PRU00023"/>
    </source>
</evidence>
<dbReference type="Proteomes" id="UP000193920">
    <property type="component" value="Unassembled WGS sequence"/>
</dbReference>
<dbReference type="PANTHER" id="PTHR24198">
    <property type="entry name" value="ANKYRIN REPEAT AND PROTEIN KINASE DOMAIN-CONTAINING PROTEIN"/>
    <property type="match status" value="1"/>
</dbReference>
<keyword evidence="1" id="KW-0677">Repeat</keyword>
<evidence type="ECO:0000256" key="1">
    <source>
        <dbReference type="ARBA" id="ARBA00022737"/>
    </source>
</evidence>
<evidence type="ECO:0000256" key="2">
    <source>
        <dbReference type="ARBA" id="ARBA00023043"/>
    </source>
</evidence>
<dbReference type="PANTHER" id="PTHR24198:SF165">
    <property type="entry name" value="ANKYRIN REPEAT-CONTAINING PROTEIN-RELATED"/>
    <property type="match status" value="1"/>
</dbReference>
<dbReference type="STRING" id="1754190.A0A1Y2ESV3"/>